<dbReference type="InterPro" id="IPR038444">
    <property type="entry name" value="DUF465_sf"/>
</dbReference>
<protein>
    <submittedName>
        <fullName evidence="1">YdcH family protein</fullName>
    </submittedName>
</protein>
<comment type="caution">
    <text evidence="1">The sequence shown here is derived from an EMBL/GenBank/DDBJ whole genome shotgun (WGS) entry which is preliminary data.</text>
</comment>
<organism evidence="1 2">
    <name type="scientific">Sphingomonas telluris</name>
    <dbReference type="NCBI Taxonomy" id="2907998"/>
    <lineage>
        <taxon>Bacteria</taxon>
        <taxon>Pseudomonadati</taxon>
        <taxon>Pseudomonadota</taxon>
        <taxon>Alphaproteobacteria</taxon>
        <taxon>Sphingomonadales</taxon>
        <taxon>Sphingomonadaceae</taxon>
        <taxon>Sphingomonas</taxon>
    </lineage>
</organism>
<evidence type="ECO:0000313" key="1">
    <source>
        <dbReference type="EMBL" id="MCH8615602.1"/>
    </source>
</evidence>
<reference evidence="1 2" key="1">
    <citation type="submission" date="2022-03" db="EMBL/GenBank/DDBJ databases">
        <authorList>
            <person name="Jo J.-H."/>
            <person name="Im W.-T."/>
        </authorList>
    </citation>
    <scope>NUCLEOTIDE SEQUENCE [LARGE SCALE GENOMIC DNA]</scope>
    <source>
        <strain evidence="1 2">SM33</strain>
    </source>
</reference>
<dbReference type="InterPro" id="IPR007420">
    <property type="entry name" value="DUF465"/>
</dbReference>
<gene>
    <name evidence="1" type="ORF">LZ016_05750</name>
</gene>
<dbReference type="EMBL" id="JAKZHW010000001">
    <property type="protein sequence ID" value="MCH8615602.1"/>
    <property type="molecule type" value="Genomic_DNA"/>
</dbReference>
<evidence type="ECO:0000313" key="2">
    <source>
        <dbReference type="Proteomes" id="UP001203058"/>
    </source>
</evidence>
<keyword evidence="2" id="KW-1185">Reference proteome</keyword>
<dbReference type="Proteomes" id="UP001203058">
    <property type="component" value="Unassembled WGS sequence"/>
</dbReference>
<dbReference type="RefSeq" id="WP_241446410.1">
    <property type="nucleotide sequence ID" value="NZ_JAKZHW010000001.1"/>
</dbReference>
<dbReference type="Gene3D" id="6.10.280.50">
    <property type="match status" value="1"/>
</dbReference>
<dbReference type="Pfam" id="PF04325">
    <property type="entry name" value="DUF465"/>
    <property type="match status" value="1"/>
</dbReference>
<accession>A0ABS9VMF2</accession>
<proteinExistence type="predicted"/>
<name>A0ABS9VMF2_9SPHN</name>
<sequence>MDKAHVEELETQHAALAAQIDEEEHRPLPDMIKLHDLKKEKLRLKDELAGHFH</sequence>